<sequence>MKTKLFLLASFVLASFTTFAQTPRSKSGETVWVIVNPVKANKKAQYERFIHEIFWPGASKLSKEEQKLFKQTRILHPTKAEKNGTYAYLFVMDPVIKGANYDIHPMLKKMYGEPKATEYYKLYTDATAGPQIQYIETQSKD</sequence>
<evidence type="ECO:0000256" key="1">
    <source>
        <dbReference type="SAM" id="SignalP"/>
    </source>
</evidence>
<dbReference type="KEGG" id="spib:G8759_20025"/>
<dbReference type="AlphaFoldDB" id="A0A6G9AQQ7"/>
<proteinExistence type="predicted"/>
<dbReference type="EMBL" id="CP050063">
    <property type="protein sequence ID" value="QIP14740.1"/>
    <property type="molecule type" value="Genomic_DNA"/>
</dbReference>
<keyword evidence="3" id="KW-1185">Reference proteome</keyword>
<keyword evidence="1" id="KW-0732">Signal</keyword>
<accession>A0A6G9AQQ7</accession>
<protein>
    <recommendedName>
        <fullName evidence="4">DUF4286 family protein</fullName>
    </recommendedName>
</protein>
<feature type="chain" id="PRO_5026134390" description="DUF4286 family protein" evidence="1">
    <location>
        <begin position="21"/>
        <end position="141"/>
    </location>
</feature>
<feature type="signal peptide" evidence="1">
    <location>
        <begin position="1"/>
        <end position="20"/>
    </location>
</feature>
<reference evidence="2 3" key="1">
    <citation type="submission" date="2020-03" db="EMBL/GenBank/DDBJ databases">
        <authorList>
            <person name="Kim M.K."/>
        </authorList>
    </citation>
    <scope>NUCLEOTIDE SEQUENCE [LARGE SCALE GENOMIC DNA]</scope>
    <source>
        <strain evidence="2 3">BT328</strain>
    </source>
</reference>
<dbReference type="Proteomes" id="UP000501802">
    <property type="component" value="Chromosome"/>
</dbReference>
<evidence type="ECO:0008006" key="4">
    <source>
        <dbReference type="Google" id="ProtNLM"/>
    </source>
</evidence>
<gene>
    <name evidence="2" type="ORF">G8759_20025</name>
</gene>
<evidence type="ECO:0000313" key="2">
    <source>
        <dbReference type="EMBL" id="QIP14740.1"/>
    </source>
</evidence>
<evidence type="ECO:0000313" key="3">
    <source>
        <dbReference type="Proteomes" id="UP000501802"/>
    </source>
</evidence>
<organism evidence="2 3">
    <name type="scientific">Spirosoma aureum</name>
    <dbReference type="NCBI Taxonomy" id="2692134"/>
    <lineage>
        <taxon>Bacteria</taxon>
        <taxon>Pseudomonadati</taxon>
        <taxon>Bacteroidota</taxon>
        <taxon>Cytophagia</taxon>
        <taxon>Cytophagales</taxon>
        <taxon>Cytophagaceae</taxon>
        <taxon>Spirosoma</taxon>
    </lineage>
</organism>
<dbReference type="RefSeq" id="WP_167211402.1">
    <property type="nucleotide sequence ID" value="NZ_CP050063.1"/>
</dbReference>
<name>A0A6G9AQQ7_9BACT</name>